<evidence type="ECO:0000313" key="2">
    <source>
        <dbReference type="Proteomes" id="UP000021315"/>
    </source>
</evidence>
<gene>
    <name evidence="1" type="ORF">AW06_002008</name>
</gene>
<dbReference type="STRING" id="1453999.AW06_002008"/>
<evidence type="ECO:0000313" key="1">
    <source>
        <dbReference type="EMBL" id="KFB76888.1"/>
    </source>
</evidence>
<name>A0A080M6K5_9PROT</name>
<reference evidence="1" key="1">
    <citation type="submission" date="2014-02" db="EMBL/GenBank/DDBJ databases">
        <title>Expanding our view of genomic diversity in Candidatus Accumulibacter clades.</title>
        <authorList>
            <person name="Skennerton C.T."/>
            <person name="Barr J.J."/>
            <person name="Slater F.R."/>
            <person name="Bond P.L."/>
            <person name="Tyson G.W."/>
        </authorList>
    </citation>
    <scope>NUCLEOTIDE SEQUENCE [LARGE SCALE GENOMIC DNA]</scope>
</reference>
<comment type="caution">
    <text evidence="1">The sequence shown here is derived from an EMBL/GenBank/DDBJ whole genome shotgun (WGS) entry which is preliminary data.</text>
</comment>
<dbReference type="EMBL" id="JDST02000041">
    <property type="protein sequence ID" value="KFB76888.1"/>
    <property type="molecule type" value="Genomic_DNA"/>
</dbReference>
<keyword evidence="2" id="KW-1185">Reference proteome</keyword>
<dbReference type="Proteomes" id="UP000021315">
    <property type="component" value="Unassembled WGS sequence"/>
</dbReference>
<dbReference type="AlphaFoldDB" id="A0A080M6K5"/>
<proteinExistence type="predicted"/>
<sequence>MGQRSPVENEIESSLERLPSCEIRLNDILNQIRIALMQFFNNGWTTLYAVIVHTKRNE</sequence>
<protein>
    <submittedName>
        <fullName evidence="1">Uncharacterized protein</fullName>
    </submittedName>
</protein>
<accession>A0A080M6K5</accession>
<organism evidence="1 2">
    <name type="scientific">Candidatus Accumulibacter cognatus</name>
    <dbReference type="NCBI Taxonomy" id="2954383"/>
    <lineage>
        <taxon>Bacteria</taxon>
        <taxon>Pseudomonadati</taxon>
        <taxon>Pseudomonadota</taxon>
        <taxon>Betaproteobacteria</taxon>
        <taxon>Candidatus Accumulibacter</taxon>
    </lineage>
</organism>